<dbReference type="Proteomes" id="UP000325081">
    <property type="component" value="Unassembled WGS sequence"/>
</dbReference>
<feature type="region of interest" description="Disordered" evidence="1">
    <location>
        <begin position="1"/>
        <end position="21"/>
    </location>
</feature>
<comment type="caution">
    <text evidence="2">The sequence shown here is derived from an EMBL/GenBank/DDBJ whole genome shotgun (WGS) entry which is preliminary data.</text>
</comment>
<dbReference type="EMBL" id="BKCP01005483">
    <property type="protein sequence ID" value="GER38369.1"/>
    <property type="molecule type" value="Genomic_DNA"/>
</dbReference>
<dbReference type="OrthoDB" id="45365at2759"/>
<dbReference type="Pfam" id="PF07646">
    <property type="entry name" value="Kelch_2"/>
    <property type="match status" value="1"/>
</dbReference>
<name>A0A5A7PZQ3_STRAF</name>
<dbReference type="InterPro" id="IPR015915">
    <property type="entry name" value="Kelch-typ_b-propeller"/>
</dbReference>
<evidence type="ECO:0000313" key="2">
    <source>
        <dbReference type="EMBL" id="GER38369.1"/>
    </source>
</evidence>
<dbReference type="SUPFAM" id="SSF50965">
    <property type="entry name" value="Galactose oxidase, central domain"/>
    <property type="match status" value="1"/>
</dbReference>
<evidence type="ECO:0000313" key="3">
    <source>
        <dbReference type="Proteomes" id="UP000325081"/>
    </source>
</evidence>
<accession>A0A5A7PZQ3</accession>
<dbReference type="InterPro" id="IPR011043">
    <property type="entry name" value="Gal_Oxase/kelch_b-propeller"/>
</dbReference>
<sequence>MDCGLPSSAKRRRRTSSASPSDGKLLCVPCYRRRASSSKGFDIYLVDLNSTENPVGDSISPTLFVDYFDVCTACVLGSTLYLFRSSDDLDGDPDCAGRSTPVATVDLFKYRNMKNVELDDSMVKYIKPMRHPKRFPSASATPGGKILVLSSHILFHPDAGVDRPNDFELYDPATDEWKQLPQLYERWDKGRKSSCLYSVTIKSFIFRWESVLVVTTENGMFELDLELCGGGWQDCLAPACKIPRYFGYPCLSAIEGELSFSHDYVFDVDIPISVPIVPICCQFPPMPLYSHDDYELQMALATVQPSGCGREVVFCRVQTALNKRSKRPPRMDIQVFKCDIARYREDKQDMLKKAQKELKKKQHVQDKVGPFLQIPAPQVQLSGRLEKSLEFVLETRRCSVFIPRELSFLSFGTDMT</sequence>
<organism evidence="2 3">
    <name type="scientific">Striga asiatica</name>
    <name type="common">Asiatic witchweed</name>
    <name type="synonym">Buchnera asiatica</name>
    <dbReference type="NCBI Taxonomy" id="4170"/>
    <lineage>
        <taxon>Eukaryota</taxon>
        <taxon>Viridiplantae</taxon>
        <taxon>Streptophyta</taxon>
        <taxon>Embryophyta</taxon>
        <taxon>Tracheophyta</taxon>
        <taxon>Spermatophyta</taxon>
        <taxon>Magnoliopsida</taxon>
        <taxon>eudicotyledons</taxon>
        <taxon>Gunneridae</taxon>
        <taxon>Pentapetalae</taxon>
        <taxon>asterids</taxon>
        <taxon>lamiids</taxon>
        <taxon>Lamiales</taxon>
        <taxon>Orobanchaceae</taxon>
        <taxon>Buchnereae</taxon>
        <taxon>Striga</taxon>
    </lineage>
</organism>
<dbReference type="Gene3D" id="2.120.10.80">
    <property type="entry name" value="Kelch-type beta propeller"/>
    <property type="match status" value="1"/>
</dbReference>
<reference evidence="3" key="1">
    <citation type="journal article" date="2019" name="Curr. Biol.">
        <title>Genome Sequence of Striga asiatica Provides Insight into the Evolution of Plant Parasitism.</title>
        <authorList>
            <person name="Yoshida S."/>
            <person name="Kim S."/>
            <person name="Wafula E.K."/>
            <person name="Tanskanen J."/>
            <person name="Kim Y.M."/>
            <person name="Honaas L."/>
            <person name="Yang Z."/>
            <person name="Spallek T."/>
            <person name="Conn C.E."/>
            <person name="Ichihashi Y."/>
            <person name="Cheong K."/>
            <person name="Cui S."/>
            <person name="Der J.P."/>
            <person name="Gundlach H."/>
            <person name="Jiao Y."/>
            <person name="Hori C."/>
            <person name="Ishida J.K."/>
            <person name="Kasahara H."/>
            <person name="Kiba T."/>
            <person name="Kim M.S."/>
            <person name="Koo N."/>
            <person name="Laohavisit A."/>
            <person name="Lee Y.H."/>
            <person name="Lumba S."/>
            <person name="McCourt P."/>
            <person name="Mortimer J.C."/>
            <person name="Mutuku J.M."/>
            <person name="Nomura T."/>
            <person name="Sasaki-Sekimoto Y."/>
            <person name="Seto Y."/>
            <person name="Wang Y."/>
            <person name="Wakatake T."/>
            <person name="Sakakibara H."/>
            <person name="Demura T."/>
            <person name="Yamaguchi S."/>
            <person name="Yoneyama K."/>
            <person name="Manabe R.I."/>
            <person name="Nelson D.C."/>
            <person name="Schulman A.H."/>
            <person name="Timko M.P."/>
            <person name="dePamphilis C.W."/>
            <person name="Choi D."/>
            <person name="Shirasu K."/>
        </authorList>
    </citation>
    <scope>NUCLEOTIDE SEQUENCE [LARGE SCALE GENOMIC DNA]</scope>
    <source>
        <strain evidence="3">cv. UVA1</strain>
    </source>
</reference>
<gene>
    <name evidence="2" type="ORF">STAS_14875</name>
</gene>
<protein>
    <submittedName>
        <fullName evidence="2">Galactose oxidase/kelch repeat superfamily protein</fullName>
    </submittedName>
</protein>
<dbReference type="InterPro" id="IPR011498">
    <property type="entry name" value="Kelch_2"/>
</dbReference>
<evidence type="ECO:0000256" key="1">
    <source>
        <dbReference type="SAM" id="MobiDB-lite"/>
    </source>
</evidence>
<keyword evidence="3" id="KW-1185">Reference proteome</keyword>
<proteinExistence type="predicted"/>
<dbReference type="AlphaFoldDB" id="A0A5A7PZQ3"/>